<feature type="region of interest" description="Disordered" evidence="1">
    <location>
        <begin position="560"/>
        <end position="846"/>
    </location>
</feature>
<feature type="region of interest" description="Disordered" evidence="1">
    <location>
        <begin position="1"/>
        <end position="344"/>
    </location>
</feature>
<protein>
    <recommendedName>
        <fullName evidence="2">DNA replication checkpoint mediator MRC1 domain-containing protein</fullName>
    </recommendedName>
</protein>
<feature type="compositionally biased region" description="Polar residues" evidence="1">
    <location>
        <begin position="11"/>
        <end position="21"/>
    </location>
</feature>
<proteinExistence type="predicted"/>
<gene>
    <name evidence="3" type="ORF">VNI00_000971</name>
</gene>
<feature type="region of interest" description="Disordered" evidence="1">
    <location>
        <begin position="358"/>
        <end position="387"/>
    </location>
</feature>
<feature type="compositionally biased region" description="Basic residues" evidence="1">
    <location>
        <begin position="1024"/>
        <end position="1034"/>
    </location>
</feature>
<dbReference type="EMBL" id="JAYKXP010000003">
    <property type="protein sequence ID" value="KAK7060206.1"/>
    <property type="molecule type" value="Genomic_DNA"/>
</dbReference>
<feature type="compositionally biased region" description="Polar residues" evidence="1">
    <location>
        <begin position="358"/>
        <end position="373"/>
    </location>
</feature>
<feature type="compositionally biased region" description="Basic and acidic residues" evidence="1">
    <location>
        <begin position="319"/>
        <end position="339"/>
    </location>
</feature>
<feature type="compositionally biased region" description="Polar residues" evidence="1">
    <location>
        <begin position="181"/>
        <end position="193"/>
    </location>
</feature>
<feature type="compositionally biased region" description="Basic and acidic residues" evidence="1">
    <location>
        <begin position="1138"/>
        <end position="1150"/>
    </location>
</feature>
<evidence type="ECO:0000313" key="3">
    <source>
        <dbReference type="EMBL" id="KAK7060206.1"/>
    </source>
</evidence>
<feature type="compositionally biased region" description="Low complexity" evidence="1">
    <location>
        <begin position="50"/>
        <end position="62"/>
    </location>
</feature>
<dbReference type="InterPro" id="IPR018564">
    <property type="entry name" value="Repl_chkpnt_MRC1_dom"/>
</dbReference>
<feature type="compositionally biased region" description="Acidic residues" evidence="1">
    <location>
        <begin position="569"/>
        <end position="579"/>
    </location>
</feature>
<feature type="domain" description="DNA replication checkpoint mediator MRC1" evidence="2">
    <location>
        <begin position="1075"/>
        <end position="1212"/>
    </location>
</feature>
<feature type="region of interest" description="Disordered" evidence="1">
    <location>
        <begin position="1340"/>
        <end position="1431"/>
    </location>
</feature>
<organism evidence="3 4">
    <name type="scientific">Paramarasmius palmivorus</name>
    <dbReference type="NCBI Taxonomy" id="297713"/>
    <lineage>
        <taxon>Eukaryota</taxon>
        <taxon>Fungi</taxon>
        <taxon>Dikarya</taxon>
        <taxon>Basidiomycota</taxon>
        <taxon>Agaricomycotina</taxon>
        <taxon>Agaricomycetes</taxon>
        <taxon>Agaricomycetidae</taxon>
        <taxon>Agaricales</taxon>
        <taxon>Marasmiineae</taxon>
        <taxon>Marasmiaceae</taxon>
        <taxon>Paramarasmius</taxon>
    </lineage>
</organism>
<keyword evidence="4" id="KW-1185">Reference proteome</keyword>
<feature type="compositionally biased region" description="Basic and acidic residues" evidence="1">
    <location>
        <begin position="706"/>
        <end position="721"/>
    </location>
</feature>
<sequence>MPISKEYSIVADSTASSSPTRPVTPVKRAVRTYGRPREPAALEADDPDHSFSSASSSSLRSSTYRTGPLDTQEEIPPSSPGAFSSPDHTCTLGGEEEEDQGGQTDASPVFEYSWKAKLRDIDSREDEGNAVLGTTEKATEKSRRASPFQALSSEQSKTQNDAASRPSITPQASLIDDIFNGSLSTLTASQGPSSPGEPDSPIPTRRRITNRERQTTLHSDAEEDSEDTSPTKHSFPIFTPPQVKSPTPPTPRDEDDDMHLKASAKSKGKAPATRQSVPPLQFENETTDASRKLGTKSTEKQPVKIKGKDSKTAKTKKPTASERREADKERARMKAEKSAKVNWASGKVRNMATFMSSMASTNTSQTPANTTKVNSEDSDVESSPIMDFTSPVKAPVLAGSAPKDLRAISSDSEDELPDIGKVLAGYDKKKLLDYKLRLAAQSKKEADDDDDLEIVPSDAQVSKPLLKKPIPATENKVLPPPKHRVAPIAKKPAQPKRVDDYNKDLLARIRTEEDRVRKRKEEEWVRRGGQLLKVEPETDVALKLDWKEALAKKHFEALQAAGDASAAKDEDESDEDWTPNDDLRGSASPEPGDDAGTEDVDMKVEEKVEEDVMENDSVIEDGPSQEDAPMRVARSRPRRAVVGSDTEDENDENLPSRGRDIGRVLVPGTSAIFDPDVPMAGPSRLEARRGSCSSFEGGTEDEYDKENDTRRMYDHGEDKENTAVVRHSANDVRPPLGSRQGSLLGGLTDRSSNRLSMSPGGLVATDDENDENNPGPTPRQPLKLLRSEDSLLTSPSKSFFERLQGAGAQTHSRPEGEAPGPSLQPALNLSPNVVPHKGGGFSQFSDDEAENFAAPALQSGFADLFDANTQANRTQSVGDDGGFGKPGKLLSLGLTQDVEARPVLAINEALKREADEIFEKEQGYVVERAHRKIEHKPELYINDAGFLTQTRPIDGTPVIYRPLPTQTQSLSLSRNATETSLLSGTQREQGWTPSTSTHRTPFRDISLSGPDFENTLVESPTSGPRRRRLLKRRSSSPEGRQVSPTPSLTPGRSLLDAFGIQQKKKQKRERKPLVNSEFVQGEAQESDEETFGFVKSRDDDEDLNEDLDKTLETLVDDKEMDEDTVAEDKVLEKYKEQAELDDKANEELHMRAIQGELRKKRTHGLGIDDSDDEEDDEERARRIRRRMDRGARIDRQNIKELGDHPETLAFFNSYTKGVKDDDDNDLAYLQQQSAPDFVMGEALQHQEGADDEEDEESSGPGEVNRSEILAQVRQIAQEKPAEDEPAFNPRDVSWADVDDEVDEANVTVRVSLGKGSRISDRGVRRRDTEIDMDSQYTQLERSSSIMDTEEGRSRMESWAKTEERMRTRGGNGRSVAGAAITGHRKLANGGGSLRRGHGSASATKPADTRPVRAAPSLLKAPTLDRSSRFGQ</sequence>
<evidence type="ECO:0000259" key="2">
    <source>
        <dbReference type="Pfam" id="PF09444"/>
    </source>
</evidence>
<feature type="compositionally biased region" description="Basic and acidic residues" evidence="1">
    <location>
        <begin position="1349"/>
        <end position="1366"/>
    </location>
</feature>
<accession>A0AAW0E7R4</accession>
<feature type="compositionally biased region" description="Basic and acidic residues" evidence="1">
    <location>
        <begin position="297"/>
        <end position="312"/>
    </location>
</feature>
<feature type="compositionally biased region" description="Polar residues" evidence="1">
    <location>
        <begin position="969"/>
        <end position="999"/>
    </location>
</feature>
<feature type="region of interest" description="Disordered" evidence="1">
    <location>
        <begin position="1232"/>
        <end position="1295"/>
    </location>
</feature>
<feature type="region of interest" description="Disordered" evidence="1">
    <location>
        <begin position="1138"/>
        <end position="1186"/>
    </location>
</feature>
<evidence type="ECO:0000313" key="4">
    <source>
        <dbReference type="Proteomes" id="UP001383192"/>
    </source>
</evidence>
<feature type="compositionally biased region" description="Low complexity" evidence="1">
    <location>
        <begin position="736"/>
        <end position="747"/>
    </location>
</feature>
<comment type="caution">
    <text evidence="3">The sequence shown here is derived from an EMBL/GenBank/DDBJ whole genome shotgun (WGS) entry which is preliminary data.</text>
</comment>
<name>A0AAW0E7R4_9AGAR</name>
<dbReference type="Pfam" id="PF09444">
    <property type="entry name" value="MRC1"/>
    <property type="match status" value="1"/>
</dbReference>
<dbReference type="Proteomes" id="UP001383192">
    <property type="component" value="Unassembled WGS sequence"/>
</dbReference>
<feature type="compositionally biased region" description="Acidic residues" evidence="1">
    <location>
        <begin position="1168"/>
        <end position="1177"/>
    </location>
</feature>
<evidence type="ECO:0000256" key="1">
    <source>
        <dbReference type="SAM" id="MobiDB-lite"/>
    </source>
</evidence>
<feature type="compositionally biased region" description="Polar residues" evidence="1">
    <location>
        <begin position="149"/>
        <end position="172"/>
    </location>
</feature>
<feature type="compositionally biased region" description="Acidic residues" evidence="1">
    <location>
        <begin position="607"/>
        <end position="619"/>
    </location>
</feature>
<feature type="region of interest" description="Disordered" evidence="1">
    <location>
        <begin position="465"/>
        <end position="502"/>
    </location>
</feature>
<reference evidence="3 4" key="1">
    <citation type="submission" date="2024-01" db="EMBL/GenBank/DDBJ databases">
        <title>A draft genome for a cacao thread blight-causing isolate of Paramarasmius palmivorus.</title>
        <authorList>
            <person name="Baruah I.K."/>
            <person name="Bukari Y."/>
            <person name="Amoako-Attah I."/>
            <person name="Meinhardt L.W."/>
            <person name="Bailey B.A."/>
            <person name="Cohen S.P."/>
        </authorList>
    </citation>
    <scope>NUCLEOTIDE SEQUENCE [LARGE SCALE GENOMIC DNA]</scope>
    <source>
        <strain evidence="3 4">GH-12</strain>
    </source>
</reference>
<feature type="region of interest" description="Disordered" evidence="1">
    <location>
        <begin position="969"/>
        <end position="1090"/>
    </location>
</feature>